<sequence length="36" mass="3806">MVFTPSKEPPSCASAQGIPIHHAMGEKIQPAILCSE</sequence>
<dbReference type="EMBL" id="UINC01010821">
    <property type="protein sequence ID" value="SVA48001.1"/>
    <property type="molecule type" value="Genomic_DNA"/>
</dbReference>
<name>A0A381W6S7_9ZZZZ</name>
<protein>
    <submittedName>
        <fullName evidence="1">Uncharacterized protein</fullName>
    </submittedName>
</protein>
<evidence type="ECO:0000313" key="1">
    <source>
        <dbReference type="EMBL" id="SVA48001.1"/>
    </source>
</evidence>
<reference evidence="1" key="1">
    <citation type="submission" date="2018-05" db="EMBL/GenBank/DDBJ databases">
        <authorList>
            <person name="Lanie J.A."/>
            <person name="Ng W.-L."/>
            <person name="Kazmierczak K.M."/>
            <person name="Andrzejewski T.M."/>
            <person name="Davidsen T.M."/>
            <person name="Wayne K.J."/>
            <person name="Tettelin H."/>
            <person name="Glass J.I."/>
            <person name="Rusch D."/>
            <person name="Podicherti R."/>
            <person name="Tsui H.-C.T."/>
            <person name="Winkler M.E."/>
        </authorList>
    </citation>
    <scope>NUCLEOTIDE SEQUENCE</scope>
</reference>
<gene>
    <name evidence="1" type="ORF">METZ01_LOCUS100855</name>
</gene>
<proteinExistence type="predicted"/>
<accession>A0A381W6S7</accession>
<organism evidence="1">
    <name type="scientific">marine metagenome</name>
    <dbReference type="NCBI Taxonomy" id="408172"/>
    <lineage>
        <taxon>unclassified sequences</taxon>
        <taxon>metagenomes</taxon>
        <taxon>ecological metagenomes</taxon>
    </lineage>
</organism>
<feature type="non-terminal residue" evidence="1">
    <location>
        <position position="36"/>
    </location>
</feature>
<dbReference type="AlphaFoldDB" id="A0A381W6S7"/>